<evidence type="ECO:0000313" key="2">
    <source>
        <dbReference type="Proteomes" id="UP000828390"/>
    </source>
</evidence>
<comment type="caution">
    <text evidence="1">The sequence shown here is derived from an EMBL/GenBank/DDBJ whole genome shotgun (WGS) entry which is preliminary data.</text>
</comment>
<dbReference type="Proteomes" id="UP000828390">
    <property type="component" value="Unassembled WGS sequence"/>
</dbReference>
<dbReference type="AlphaFoldDB" id="A0A9D4DEX4"/>
<gene>
    <name evidence="1" type="ORF">DPMN_182074</name>
</gene>
<proteinExistence type="predicted"/>
<keyword evidence="2" id="KW-1185">Reference proteome</keyword>
<protein>
    <submittedName>
        <fullName evidence="1">Uncharacterized protein</fullName>
    </submittedName>
</protein>
<accession>A0A9D4DEX4</accession>
<reference evidence="1" key="2">
    <citation type="submission" date="2020-11" db="EMBL/GenBank/DDBJ databases">
        <authorList>
            <person name="McCartney M.A."/>
            <person name="Auch B."/>
            <person name="Kono T."/>
            <person name="Mallez S."/>
            <person name="Becker A."/>
            <person name="Gohl D.M."/>
            <person name="Silverstein K.A.T."/>
            <person name="Koren S."/>
            <person name="Bechman K.B."/>
            <person name="Herman A."/>
            <person name="Abrahante J.E."/>
            <person name="Garbe J."/>
        </authorList>
    </citation>
    <scope>NUCLEOTIDE SEQUENCE</scope>
    <source>
        <strain evidence="1">Duluth1</strain>
        <tissue evidence="1">Whole animal</tissue>
    </source>
</reference>
<organism evidence="1 2">
    <name type="scientific">Dreissena polymorpha</name>
    <name type="common">Zebra mussel</name>
    <name type="synonym">Mytilus polymorpha</name>
    <dbReference type="NCBI Taxonomy" id="45954"/>
    <lineage>
        <taxon>Eukaryota</taxon>
        <taxon>Metazoa</taxon>
        <taxon>Spiralia</taxon>
        <taxon>Lophotrochozoa</taxon>
        <taxon>Mollusca</taxon>
        <taxon>Bivalvia</taxon>
        <taxon>Autobranchia</taxon>
        <taxon>Heteroconchia</taxon>
        <taxon>Euheterodonta</taxon>
        <taxon>Imparidentia</taxon>
        <taxon>Neoheterodontei</taxon>
        <taxon>Myida</taxon>
        <taxon>Dreissenoidea</taxon>
        <taxon>Dreissenidae</taxon>
        <taxon>Dreissena</taxon>
    </lineage>
</organism>
<sequence length="61" mass="6828">MTLERNLALPAEVVSRRMATSRPASAVVDIPKKDEPMYSRHSPSNVHILMTSSSDLEFSNR</sequence>
<name>A0A9D4DEX4_DREPO</name>
<evidence type="ECO:0000313" key="1">
    <source>
        <dbReference type="EMBL" id="KAH3747646.1"/>
    </source>
</evidence>
<reference evidence="1" key="1">
    <citation type="journal article" date="2019" name="bioRxiv">
        <title>The Genome of the Zebra Mussel, Dreissena polymorpha: A Resource for Invasive Species Research.</title>
        <authorList>
            <person name="McCartney M.A."/>
            <person name="Auch B."/>
            <person name="Kono T."/>
            <person name="Mallez S."/>
            <person name="Zhang Y."/>
            <person name="Obille A."/>
            <person name="Becker A."/>
            <person name="Abrahante J.E."/>
            <person name="Garbe J."/>
            <person name="Badalamenti J.P."/>
            <person name="Herman A."/>
            <person name="Mangelson H."/>
            <person name="Liachko I."/>
            <person name="Sullivan S."/>
            <person name="Sone E.D."/>
            <person name="Koren S."/>
            <person name="Silverstein K.A.T."/>
            <person name="Beckman K.B."/>
            <person name="Gohl D.M."/>
        </authorList>
    </citation>
    <scope>NUCLEOTIDE SEQUENCE</scope>
    <source>
        <strain evidence="1">Duluth1</strain>
        <tissue evidence="1">Whole animal</tissue>
    </source>
</reference>
<dbReference type="EMBL" id="JAIWYP010000010">
    <property type="protein sequence ID" value="KAH3747646.1"/>
    <property type="molecule type" value="Genomic_DNA"/>
</dbReference>